<proteinExistence type="predicted"/>
<comment type="caution">
    <text evidence="1">The sequence shown here is derived from an EMBL/GenBank/DDBJ whole genome shotgun (WGS) entry which is preliminary data.</text>
</comment>
<dbReference type="EMBL" id="BART01005932">
    <property type="protein sequence ID" value="GAG55320.1"/>
    <property type="molecule type" value="Genomic_DNA"/>
</dbReference>
<evidence type="ECO:0000313" key="1">
    <source>
        <dbReference type="EMBL" id="GAG55320.1"/>
    </source>
</evidence>
<reference evidence="1" key="1">
    <citation type="journal article" date="2014" name="Front. Microbiol.">
        <title>High frequency of phylogenetically diverse reductive dehalogenase-homologous genes in deep subseafloor sedimentary metagenomes.</title>
        <authorList>
            <person name="Kawai M."/>
            <person name="Futagami T."/>
            <person name="Toyoda A."/>
            <person name="Takaki Y."/>
            <person name="Nishi S."/>
            <person name="Hori S."/>
            <person name="Arai W."/>
            <person name="Tsubouchi T."/>
            <person name="Morono Y."/>
            <person name="Uchiyama I."/>
            <person name="Ito T."/>
            <person name="Fujiyama A."/>
            <person name="Inagaki F."/>
            <person name="Takami H."/>
        </authorList>
    </citation>
    <scope>NUCLEOTIDE SEQUENCE</scope>
    <source>
        <strain evidence="1">Expedition CK06-06</strain>
    </source>
</reference>
<accession>X0YHD2</accession>
<feature type="non-terminal residue" evidence="1">
    <location>
        <position position="149"/>
    </location>
</feature>
<name>X0YHD2_9ZZZZ</name>
<gene>
    <name evidence="1" type="ORF">S01H4_13466</name>
</gene>
<protein>
    <submittedName>
        <fullName evidence="1">Uncharacterized protein</fullName>
    </submittedName>
</protein>
<sequence>MNKSNYSKIFNDVLDILKNGNKNKTSRTDSYVYLIILGLIRVNIPMRRQDIIDIIRHNIEKEKNELILKIAGEEFNEDYFDEAFKKLTSNDIVSYGDGYLPEIKKGHLILERAEFFYIVKISEIIERLTKINIFIENKEKLIEGLNILA</sequence>
<organism evidence="1">
    <name type="scientific">marine sediment metagenome</name>
    <dbReference type="NCBI Taxonomy" id="412755"/>
    <lineage>
        <taxon>unclassified sequences</taxon>
        <taxon>metagenomes</taxon>
        <taxon>ecological metagenomes</taxon>
    </lineage>
</organism>
<dbReference type="AlphaFoldDB" id="X0YHD2"/>